<keyword evidence="5" id="KW-0968">Cytoplasmic vesicle</keyword>
<dbReference type="PANTHER" id="PTHR31792">
    <property type="entry name" value="VACUOLAR ATPASE ASSEMBLY INTEGRAL MEMBRANE PROTEIN VMA21"/>
    <property type="match status" value="1"/>
</dbReference>
<dbReference type="KEGG" id="dci:103513925"/>
<evidence type="ECO:0000256" key="4">
    <source>
        <dbReference type="ARBA" id="ARBA00023136"/>
    </source>
</evidence>
<dbReference type="Pfam" id="PF09446">
    <property type="entry name" value="VMA21"/>
    <property type="match status" value="1"/>
</dbReference>
<sequence>MNTDTTPLIQPAAPEPNSDQLKERPDFEVLTTVFYYCFTIIVMPVVTFFASKYLIFSGVFGVDSVSCNVYSAIAAIIAVHISLAAFIYRAYSEAGSGKPQKQD</sequence>
<dbReference type="PANTHER" id="PTHR31792:SF6">
    <property type="entry name" value="VACUOLAR ATPASE ASSEMBLY INTEGRAL MEMBRANE PROTEIN VMA21 HOMOLOG"/>
    <property type="match status" value="1"/>
</dbReference>
<dbReference type="RefSeq" id="XP_008481044.1">
    <property type="nucleotide sequence ID" value="XM_008482822.3"/>
</dbReference>
<dbReference type="GO" id="GO:0005789">
    <property type="term" value="C:endoplasmic reticulum membrane"/>
    <property type="evidence" value="ECO:0007669"/>
    <property type="project" value="TreeGrafter"/>
</dbReference>
<keyword evidence="8" id="KW-1185">Reference proteome</keyword>
<protein>
    <submittedName>
        <fullName evidence="9 10">Vacuolar ATPase assembly integral membrane protein VMA21 homolog</fullName>
    </submittedName>
</protein>
<keyword evidence="1 7" id="KW-0812">Transmembrane</keyword>
<gene>
    <name evidence="10" type="primary">LOC103517776</name>
    <name evidence="9" type="synonym">LOC103513925</name>
</gene>
<evidence type="ECO:0000256" key="1">
    <source>
        <dbReference type="ARBA" id="ARBA00022692"/>
    </source>
</evidence>
<keyword evidence="2" id="KW-0256">Endoplasmic reticulum</keyword>
<dbReference type="OMA" id="PYFRGNE"/>
<dbReference type="GO" id="GO:0070072">
    <property type="term" value="P:vacuolar proton-transporting V-type ATPase complex assembly"/>
    <property type="evidence" value="ECO:0007669"/>
    <property type="project" value="InterPro"/>
</dbReference>
<dbReference type="GO" id="GO:0031410">
    <property type="term" value="C:cytoplasmic vesicle"/>
    <property type="evidence" value="ECO:0007669"/>
    <property type="project" value="UniProtKB-KW"/>
</dbReference>
<feature type="region of interest" description="Disordered" evidence="6">
    <location>
        <begin position="1"/>
        <end position="21"/>
    </location>
</feature>
<organism evidence="10">
    <name type="scientific">Diaphorina citri</name>
    <name type="common">Asian citrus psyllid</name>
    <dbReference type="NCBI Taxonomy" id="121845"/>
    <lineage>
        <taxon>Eukaryota</taxon>
        <taxon>Metazoa</taxon>
        <taxon>Ecdysozoa</taxon>
        <taxon>Arthropoda</taxon>
        <taxon>Hexapoda</taxon>
        <taxon>Insecta</taxon>
        <taxon>Pterygota</taxon>
        <taxon>Neoptera</taxon>
        <taxon>Paraneoptera</taxon>
        <taxon>Hemiptera</taxon>
        <taxon>Sternorrhyncha</taxon>
        <taxon>Psylloidea</taxon>
        <taxon>Psyllidae</taxon>
        <taxon>Diaphorininae</taxon>
        <taxon>Diaphorina</taxon>
    </lineage>
</organism>
<evidence type="ECO:0000313" key="8">
    <source>
        <dbReference type="Proteomes" id="UP000079169"/>
    </source>
</evidence>
<evidence type="ECO:0000256" key="7">
    <source>
        <dbReference type="SAM" id="Phobius"/>
    </source>
</evidence>
<dbReference type="GeneID" id="103517776"/>
<proteinExistence type="predicted"/>
<feature type="transmembrane region" description="Helical" evidence="7">
    <location>
        <begin position="67"/>
        <end position="91"/>
    </location>
</feature>
<name>A0A1S3DG32_DIACI</name>
<dbReference type="AlphaFoldDB" id="A0A1S3DG32"/>
<dbReference type="InterPro" id="IPR019013">
    <property type="entry name" value="Vma21"/>
</dbReference>
<feature type="transmembrane region" description="Helical" evidence="7">
    <location>
        <begin position="33"/>
        <end position="55"/>
    </location>
</feature>
<evidence type="ECO:0000256" key="5">
    <source>
        <dbReference type="ARBA" id="ARBA00023329"/>
    </source>
</evidence>
<evidence type="ECO:0000256" key="6">
    <source>
        <dbReference type="SAM" id="MobiDB-lite"/>
    </source>
</evidence>
<dbReference type="PaxDb" id="121845-A0A1S3DG32"/>
<accession>A0A1S3DG32</accession>
<evidence type="ECO:0000256" key="3">
    <source>
        <dbReference type="ARBA" id="ARBA00022989"/>
    </source>
</evidence>
<keyword evidence="4 7" id="KW-0472">Membrane</keyword>
<dbReference type="RefSeq" id="XP_008477003.1">
    <property type="nucleotide sequence ID" value="XM_008478781.3"/>
</dbReference>
<dbReference type="KEGG" id="dci:103517776"/>
<reference evidence="9 10" key="1">
    <citation type="submission" date="2023-09" db="UniProtKB">
        <authorList>
            <consortium name="RefSeq"/>
        </authorList>
    </citation>
    <scope>IDENTIFICATION</scope>
</reference>
<evidence type="ECO:0000313" key="9">
    <source>
        <dbReference type="RefSeq" id="XP_008477003.1"/>
    </source>
</evidence>
<evidence type="ECO:0000313" key="10">
    <source>
        <dbReference type="RefSeq" id="XP_008481044.1"/>
    </source>
</evidence>
<evidence type="ECO:0000256" key="2">
    <source>
        <dbReference type="ARBA" id="ARBA00022824"/>
    </source>
</evidence>
<keyword evidence="3 7" id="KW-1133">Transmembrane helix</keyword>
<dbReference type="GeneID" id="103513925"/>
<dbReference type="STRING" id="121845.A0A1S3DG32"/>
<dbReference type="Proteomes" id="UP000079169">
    <property type="component" value="Unplaced"/>
</dbReference>